<comment type="catalytic activity">
    <reaction evidence="1">
        <text>ATP + protein L-histidine = ADP + protein N-phospho-L-histidine.</text>
        <dbReference type="EC" id="2.7.13.3"/>
    </reaction>
</comment>
<dbReference type="InterPro" id="IPR013587">
    <property type="entry name" value="Nitrate/nitrite_sensing"/>
</dbReference>
<evidence type="ECO:0000313" key="10">
    <source>
        <dbReference type="Proteomes" id="UP000199529"/>
    </source>
</evidence>
<organism evidence="9 10">
    <name type="scientific">Saccharopolyspora shandongensis</name>
    <dbReference type="NCBI Taxonomy" id="418495"/>
    <lineage>
        <taxon>Bacteria</taxon>
        <taxon>Bacillati</taxon>
        <taxon>Actinomycetota</taxon>
        <taxon>Actinomycetes</taxon>
        <taxon>Pseudonocardiales</taxon>
        <taxon>Pseudonocardiaceae</taxon>
        <taxon>Saccharopolyspora</taxon>
    </lineage>
</organism>
<name>A0A1H2TAZ2_9PSEU</name>
<evidence type="ECO:0000256" key="4">
    <source>
        <dbReference type="ARBA" id="ARBA00022679"/>
    </source>
</evidence>
<evidence type="ECO:0000259" key="8">
    <source>
        <dbReference type="SMART" id="SM00387"/>
    </source>
</evidence>
<feature type="compositionally biased region" description="Basic and acidic residues" evidence="6">
    <location>
        <begin position="671"/>
        <end position="696"/>
    </location>
</feature>
<dbReference type="InterPro" id="IPR050428">
    <property type="entry name" value="TCS_sensor_his_kinase"/>
</dbReference>
<keyword evidence="10" id="KW-1185">Reference proteome</keyword>
<evidence type="ECO:0000256" key="5">
    <source>
        <dbReference type="ARBA" id="ARBA00022777"/>
    </source>
</evidence>
<keyword evidence="7" id="KW-1133">Transmembrane helix</keyword>
<dbReference type="EMBL" id="FNOK01000003">
    <property type="protein sequence ID" value="SDW41020.1"/>
    <property type="molecule type" value="Genomic_DNA"/>
</dbReference>
<dbReference type="Pfam" id="PF02518">
    <property type="entry name" value="HATPase_c"/>
    <property type="match status" value="1"/>
</dbReference>
<protein>
    <recommendedName>
        <fullName evidence="2">histidine kinase</fullName>
        <ecNumber evidence="2">2.7.13.3</ecNumber>
    </recommendedName>
</protein>
<dbReference type="GO" id="GO:0005886">
    <property type="term" value="C:plasma membrane"/>
    <property type="evidence" value="ECO:0007669"/>
    <property type="project" value="TreeGrafter"/>
</dbReference>
<dbReference type="GO" id="GO:0004673">
    <property type="term" value="F:protein histidine kinase activity"/>
    <property type="evidence" value="ECO:0007669"/>
    <property type="project" value="UniProtKB-EC"/>
</dbReference>
<proteinExistence type="predicted"/>
<keyword evidence="5 9" id="KW-0418">Kinase</keyword>
<dbReference type="SMART" id="SM00387">
    <property type="entry name" value="HATPase_c"/>
    <property type="match status" value="1"/>
</dbReference>
<dbReference type="PANTHER" id="PTHR45436">
    <property type="entry name" value="SENSOR HISTIDINE KINASE YKOH"/>
    <property type="match status" value="1"/>
</dbReference>
<dbReference type="PANTHER" id="PTHR45436:SF5">
    <property type="entry name" value="SENSOR HISTIDINE KINASE TRCS"/>
    <property type="match status" value="1"/>
</dbReference>
<keyword evidence="7" id="KW-0812">Transmembrane</keyword>
<evidence type="ECO:0000256" key="1">
    <source>
        <dbReference type="ARBA" id="ARBA00000085"/>
    </source>
</evidence>
<keyword evidence="3" id="KW-0597">Phosphoprotein</keyword>
<sequence length="716" mass="78349">MTRTSSSGSDYRTIRARLTRIGVVPSVILLALWLGFSSLTVYDGYSARVIAVGVKNASIPAVNSLAALQKERQLAMERLSRPDIDPAALIAQRAMTDRAVGEMRANLGQLAEEAPSRIAIRARDLDALLIQLPQQRVRADAGNSSKAETFRFYNRLLDAGVNLFDTQSRVTPDLAVSQAALVATDVFRAADQMSQAASLGGAALVGGEFNTEDHLSFSALAGAYHSRLESAVPAAAPSTIDMYRRLIASPDWQRLVGFENALVEHPPQRSGKFAVDEEEWRQSTNAVAEDLVDIAIEQAKTTSDLGLKNGTDRFVQVIVGSLAALLAVLVGIVLAARNARRLVDRTLVTRLAKLRDDTLRLASKRLPDIMSGLKRGEQIDVEEELSPLEHGNDEIGQVAEAFNTAHHTAVAAAVRENQAKSGINKVFLGIAHRNQGLVHRQFKVLEELTRGEEHPQRQDALLRLDHLATRARRNAENLIILAGEQPGRQWRKPVRLADVVGAAVAETELYDRIRMHPMPEVSLVGAPVGDVIHLLAELMDNATSFSSPRSEVQVYGSNERRGVLVRIEDEGLGMRPADRDDANVRLSTPPRFEDITLRGDPRLGLFVVSQLAARRGIKVVLQEATGNGTVATVLLPTEILATEPMFDTRMDFTRPADWEELEPRLPTPPRIRPDARNSESGDGDSGRAGHSPERSRGNMAAFQRGTREARQAEEPE</sequence>
<accession>A0A1H2TAZ2</accession>
<evidence type="ECO:0000256" key="7">
    <source>
        <dbReference type="SAM" id="Phobius"/>
    </source>
</evidence>
<feature type="domain" description="Histidine kinase/HSP90-like ATPase" evidence="8">
    <location>
        <begin position="526"/>
        <end position="639"/>
    </location>
</feature>
<evidence type="ECO:0000256" key="3">
    <source>
        <dbReference type="ARBA" id="ARBA00022553"/>
    </source>
</evidence>
<evidence type="ECO:0000313" key="9">
    <source>
        <dbReference type="EMBL" id="SDW41020.1"/>
    </source>
</evidence>
<dbReference type="Pfam" id="PF08376">
    <property type="entry name" value="NIT"/>
    <property type="match status" value="1"/>
</dbReference>
<dbReference type="Gene3D" id="3.30.565.10">
    <property type="entry name" value="Histidine kinase-like ATPase, C-terminal domain"/>
    <property type="match status" value="1"/>
</dbReference>
<dbReference type="AlphaFoldDB" id="A0A1H2TAZ2"/>
<feature type="transmembrane region" description="Helical" evidence="7">
    <location>
        <begin position="21"/>
        <end position="42"/>
    </location>
</feature>
<dbReference type="InterPro" id="IPR036890">
    <property type="entry name" value="HATPase_C_sf"/>
</dbReference>
<gene>
    <name evidence="9" type="ORF">SAMN05216215_100345</name>
</gene>
<dbReference type="SUPFAM" id="SSF55874">
    <property type="entry name" value="ATPase domain of HSP90 chaperone/DNA topoisomerase II/histidine kinase"/>
    <property type="match status" value="1"/>
</dbReference>
<keyword evidence="7" id="KW-0472">Membrane</keyword>
<keyword evidence="4" id="KW-0808">Transferase</keyword>
<dbReference type="EC" id="2.7.13.3" evidence="2"/>
<dbReference type="GO" id="GO:0000160">
    <property type="term" value="P:phosphorelay signal transduction system"/>
    <property type="evidence" value="ECO:0007669"/>
    <property type="project" value="TreeGrafter"/>
</dbReference>
<feature type="transmembrane region" description="Helical" evidence="7">
    <location>
        <begin position="314"/>
        <end position="336"/>
    </location>
</feature>
<feature type="compositionally biased region" description="Basic and acidic residues" evidence="6">
    <location>
        <begin position="654"/>
        <end position="663"/>
    </location>
</feature>
<evidence type="ECO:0000256" key="6">
    <source>
        <dbReference type="SAM" id="MobiDB-lite"/>
    </source>
</evidence>
<dbReference type="Proteomes" id="UP000199529">
    <property type="component" value="Unassembled WGS sequence"/>
</dbReference>
<dbReference type="STRING" id="418495.SAMN05216215_100345"/>
<evidence type="ECO:0000256" key="2">
    <source>
        <dbReference type="ARBA" id="ARBA00012438"/>
    </source>
</evidence>
<dbReference type="InterPro" id="IPR003594">
    <property type="entry name" value="HATPase_dom"/>
</dbReference>
<feature type="region of interest" description="Disordered" evidence="6">
    <location>
        <begin position="654"/>
        <end position="716"/>
    </location>
</feature>
<feature type="compositionally biased region" description="Basic and acidic residues" evidence="6">
    <location>
        <begin position="705"/>
        <end position="716"/>
    </location>
</feature>
<reference evidence="10" key="1">
    <citation type="submission" date="2016-10" db="EMBL/GenBank/DDBJ databases">
        <authorList>
            <person name="Varghese N."/>
            <person name="Submissions S."/>
        </authorList>
    </citation>
    <scope>NUCLEOTIDE SEQUENCE [LARGE SCALE GENOMIC DNA]</scope>
    <source>
        <strain evidence="10">CGMCC 4.3530</strain>
    </source>
</reference>